<keyword evidence="3" id="KW-1185">Reference proteome</keyword>
<proteinExistence type="predicted"/>
<comment type="caution">
    <text evidence="2">The sequence shown here is derived from an EMBL/GenBank/DDBJ whole genome shotgun (WGS) entry which is preliminary data.</text>
</comment>
<protein>
    <submittedName>
        <fullName evidence="2">Uncharacterized protein</fullName>
    </submittedName>
</protein>
<sequence>MSSPTLTANSNATNKPRKSMLPLPQPILSHKPTPLCPPDETPRKLNYKQTEPKTPKQNSNVVLKKRPLSATPSLTFPRSVSASNLDTRPRIRPKQQVLSYNNLSQENHKLQGELSSLRSLLQQVEFEKAEQFASSHSEITKLSLGLEEATSNVTSLSNDVKTQQDQITELLSVLEGKGIDPLSGEVIITKDQRMQDSIAAVEKTKIVSESLQIQNSKFTNMLDDLRDKRLQMSSLLTKDQQETLEDKFRIIDNTFSDTEYGSNYTSHVIAEEPLTT</sequence>
<dbReference type="Proteomes" id="UP001165289">
    <property type="component" value="Unassembled WGS sequence"/>
</dbReference>
<evidence type="ECO:0000256" key="1">
    <source>
        <dbReference type="SAM" id="MobiDB-lite"/>
    </source>
</evidence>
<feature type="region of interest" description="Disordered" evidence="1">
    <location>
        <begin position="1"/>
        <end position="59"/>
    </location>
</feature>
<dbReference type="AlphaFoldDB" id="A0AAV7JD64"/>
<feature type="compositionally biased region" description="Polar residues" evidence="1">
    <location>
        <begin position="1"/>
        <end position="14"/>
    </location>
</feature>
<feature type="compositionally biased region" description="Polar residues" evidence="1">
    <location>
        <begin position="70"/>
        <end position="85"/>
    </location>
</feature>
<accession>A0AAV7JD64</accession>
<evidence type="ECO:0000313" key="2">
    <source>
        <dbReference type="EMBL" id="KAI6646725.1"/>
    </source>
</evidence>
<gene>
    <name evidence="2" type="ORF">LOD99_12845</name>
</gene>
<reference evidence="2 3" key="1">
    <citation type="journal article" date="2023" name="BMC Biol.">
        <title>The compact genome of the sponge Oopsacas minuta (Hexactinellida) is lacking key metazoan core genes.</title>
        <authorList>
            <person name="Santini S."/>
            <person name="Schenkelaars Q."/>
            <person name="Jourda C."/>
            <person name="Duchesne M."/>
            <person name="Belahbib H."/>
            <person name="Rocher C."/>
            <person name="Selva M."/>
            <person name="Riesgo A."/>
            <person name="Vervoort M."/>
            <person name="Leys S.P."/>
            <person name="Kodjabachian L."/>
            <person name="Le Bivic A."/>
            <person name="Borchiellini C."/>
            <person name="Claverie J.M."/>
            <person name="Renard E."/>
        </authorList>
    </citation>
    <scope>NUCLEOTIDE SEQUENCE [LARGE SCALE GENOMIC DNA]</scope>
    <source>
        <strain evidence="2">SPO-2</strain>
    </source>
</reference>
<dbReference type="EMBL" id="JAKMXF010000354">
    <property type="protein sequence ID" value="KAI6646725.1"/>
    <property type="molecule type" value="Genomic_DNA"/>
</dbReference>
<organism evidence="2 3">
    <name type="scientific">Oopsacas minuta</name>
    <dbReference type="NCBI Taxonomy" id="111878"/>
    <lineage>
        <taxon>Eukaryota</taxon>
        <taxon>Metazoa</taxon>
        <taxon>Porifera</taxon>
        <taxon>Hexactinellida</taxon>
        <taxon>Hexasterophora</taxon>
        <taxon>Lyssacinosida</taxon>
        <taxon>Leucopsacidae</taxon>
        <taxon>Oopsacas</taxon>
    </lineage>
</organism>
<name>A0AAV7JD64_9METZ</name>
<feature type="region of interest" description="Disordered" evidence="1">
    <location>
        <begin position="66"/>
        <end position="85"/>
    </location>
</feature>
<evidence type="ECO:0000313" key="3">
    <source>
        <dbReference type="Proteomes" id="UP001165289"/>
    </source>
</evidence>